<evidence type="ECO:0000313" key="2">
    <source>
        <dbReference type="EMBL" id="EFN80537.1"/>
    </source>
</evidence>
<accession>E2BUV1</accession>
<dbReference type="GO" id="GO:0035023">
    <property type="term" value="P:regulation of Rho protein signal transduction"/>
    <property type="evidence" value="ECO:0007669"/>
    <property type="project" value="TreeGrafter"/>
</dbReference>
<sequence>MSRRNAAGQETLHNGRCSDPHAKSGKRNDTERAGATRRANRRNRKVAFTPPSGLQREQLTCSCYHDVRHRMAPGYYQFPIDVSGVAKDHPFLEADSLQSLFRRLHALNRCANMKLDTHHAHHHSTSHSKSVSTQDRISPIVAGGTKRARVDGCVPPPSHPAPASHSPPSPRERVLELISLEAGILTAAEYQEYRIEH</sequence>
<dbReference type="InParanoid" id="E2BUV1"/>
<feature type="region of interest" description="Disordered" evidence="1">
    <location>
        <begin position="1"/>
        <end position="53"/>
    </location>
</feature>
<name>E2BUV1_HARSA</name>
<dbReference type="GO" id="GO:0030036">
    <property type="term" value="P:actin cytoskeleton organization"/>
    <property type="evidence" value="ECO:0007669"/>
    <property type="project" value="TreeGrafter"/>
</dbReference>
<evidence type="ECO:0000313" key="3">
    <source>
        <dbReference type="Proteomes" id="UP000008237"/>
    </source>
</evidence>
<dbReference type="InterPro" id="IPR013761">
    <property type="entry name" value="SAM/pointed_sf"/>
</dbReference>
<protein>
    <submittedName>
        <fullName evidence="2">StAR-related lipid transfer protein 13</fullName>
    </submittedName>
</protein>
<dbReference type="EMBL" id="GL450757">
    <property type="protein sequence ID" value="EFN80537.1"/>
    <property type="molecule type" value="Genomic_DNA"/>
</dbReference>
<dbReference type="STRING" id="610380.E2BUV1"/>
<evidence type="ECO:0000256" key="1">
    <source>
        <dbReference type="SAM" id="MobiDB-lite"/>
    </source>
</evidence>
<dbReference type="OrthoDB" id="10003330at2759"/>
<feature type="compositionally biased region" description="Pro residues" evidence="1">
    <location>
        <begin position="154"/>
        <end position="169"/>
    </location>
</feature>
<feature type="region of interest" description="Disordered" evidence="1">
    <location>
        <begin position="147"/>
        <end position="171"/>
    </location>
</feature>
<feature type="compositionally biased region" description="Basic and acidic residues" evidence="1">
    <location>
        <begin position="16"/>
        <end position="34"/>
    </location>
</feature>
<proteinExistence type="predicted"/>
<dbReference type="PANTHER" id="PTHR12659:SF7">
    <property type="entry name" value="CROSSVEINLESS C, ISOFORM C"/>
    <property type="match status" value="1"/>
</dbReference>
<gene>
    <name evidence="2" type="ORF">EAI_15327</name>
</gene>
<reference evidence="2 3" key="1">
    <citation type="journal article" date="2010" name="Science">
        <title>Genomic comparison of the ants Camponotus floridanus and Harpegnathos saltator.</title>
        <authorList>
            <person name="Bonasio R."/>
            <person name="Zhang G."/>
            <person name="Ye C."/>
            <person name="Mutti N.S."/>
            <person name="Fang X."/>
            <person name="Qin N."/>
            <person name="Donahue G."/>
            <person name="Yang P."/>
            <person name="Li Q."/>
            <person name="Li C."/>
            <person name="Zhang P."/>
            <person name="Huang Z."/>
            <person name="Berger S.L."/>
            <person name="Reinberg D."/>
            <person name="Wang J."/>
            <person name="Liebig J."/>
        </authorList>
    </citation>
    <scope>NUCLEOTIDE SEQUENCE [LARGE SCALE GENOMIC DNA]</scope>
    <source>
        <strain evidence="2 3">R22 G/1</strain>
    </source>
</reference>
<organism evidence="3">
    <name type="scientific">Harpegnathos saltator</name>
    <name type="common">Jerdon's jumping ant</name>
    <dbReference type="NCBI Taxonomy" id="610380"/>
    <lineage>
        <taxon>Eukaryota</taxon>
        <taxon>Metazoa</taxon>
        <taxon>Ecdysozoa</taxon>
        <taxon>Arthropoda</taxon>
        <taxon>Hexapoda</taxon>
        <taxon>Insecta</taxon>
        <taxon>Pterygota</taxon>
        <taxon>Neoptera</taxon>
        <taxon>Endopterygota</taxon>
        <taxon>Hymenoptera</taxon>
        <taxon>Apocrita</taxon>
        <taxon>Aculeata</taxon>
        <taxon>Formicoidea</taxon>
        <taxon>Formicidae</taxon>
        <taxon>Ponerinae</taxon>
        <taxon>Ponerini</taxon>
        <taxon>Harpegnathos</taxon>
    </lineage>
</organism>
<dbReference type="Gene3D" id="1.10.287.2070">
    <property type="match status" value="1"/>
</dbReference>
<dbReference type="AlphaFoldDB" id="E2BUV1"/>
<dbReference type="Proteomes" id="UP000008237">
    <property type="component" value="Unassembled WGS sequence"/>
</dbReference>
<keyword evidence="3" id="KW-1185">Reference proteome</keyword>
<dbReference type="PANTHER" id="PTHR12659">
    <property type="entry name" value="RHO-TYPE GTPASE ACTIVATING PROTEIN"/>
    <property type="match status" value="1"/>
</dbReference>
<dbReference type="SUPFAM" id="SSF47769">
    <property type="entry name" value="SAM/Pointed domain"/>
    <property type="match status" value="1"/>
</dbReference>
<dbReference type="GO" id="GO:0005096">
    <property type="term" value="F:GTPase activator activity"/>
    <property type="evidence" value="ECO:0007669"/>
    <property type="project" value="TreeGrafter"/>
</dbReference>